<evidence type="ECO:0000313" key="3">
    <source>
        <dbReference type="Proteomes" id="UP000192578"/>
    </source>
</evidence>
<proteinExistence type="predicted"/>
<feature type="region of interest" description="Disordered" evidence="1">
    <location>
        <begin position="440"/>
        <end position="531"/>
    </location>
</feature>
<dbReference type="EMBL" id="MTYJ01000009">
    <property type="protein sequence ID" value="OQV23889.1"/>
    <property type="molecule type" value="Genomic_DNA"/>
</dbReference>
<feature type="compositionally biased region" description="Low complexity" evidence="1">
    <location>
        <begin position="486"/>
        <end position="500"/>
    </location>
</feature>
<protein>
    <submittedName>
        <fullName evidence="2">Uncharacterized protein</fullName>
    </submittedName>
</protein>
<dbReference type="Proteomes" id="UP000192578">
    <property type="component" value="Unassembled WGS sequence"/>
</dbReference>
<comment type="caution">
    <text evidence="2">The sequence shown here is derived from an EMBL/GenBank/DDBJ whole genome shotgun (WGS) entry which is preliminary data.</text>
</comment>
<reference evidence="3" key="1">
    <citation type="submission" date="2017-01" db="EMBL/GenBank/DDBJ databases">
        <title>Comparative genomics of anhydrobiosis in the tardigrade Hypsibius dujardini.</title>
        <authorList>
            <person name="Yoshida Y."/>
            <person name="Koutsovoulos G."/>
            <person name="Laetsch D."/>
            <person name="Stevens L."/>
            <person name="Kumar S."/>
            <person name="Horikawa D."/>
            <person name="Ishino K."/>
            <person name="Komine S."/>
            <person name="Tomita M."/>
            <person name="Blaxter M."/>
            <person name="Arakawa K."/>
        </authorList>
    </citation>
    <scope>NUCLEOTIDE SEQUENCE [LARGE SCALE GENOMIC DNA]</scope>
    <source>
        <strain evidence="3">Z151</strain>
    </source>
</reference>
<organism evidence="2 3">
    <name type="scientific">Hypsibius exemplaris</name>
    <name type="common">Freshwater tardigrade</name>
    <dbReference type="NCBI Taxonomy" id="2072580"/>
    <lineage>
        <taxon>Eukaryota</taxon>
        <taxon>Metazoa</taxon>
        <taxon>Ecdysozoa</taxon>
        <taxon>Tardigrada</taxon>
        <taxon>Eutardigrada</taxon>
        <taxon>Parachela</taxon>
        <taxon>Hypsibioidea</taxon>
        <taxon>Hypsibiidae</taxon>
        <taxon>Hypsibius</taxon>
    </lineage>
</organism>
<feature type="region of interest" description="Disordered" evidence="1">
    <location>
        <begin position="36"/>
        <end position="58"/>
    </location>
</feature>
<name>A0A1W0X8M7_HYPEX</name>
<gene>
    <name evidence="2" type="ORF">BV898_02238</name>
</gene>
<accession>A0A1W0X8M7</accession>
<feature type="compositionally biased region" description="Polar residues" evidence="1">
    <location>
        <begin position="49"/>
        <end position="58"/>
    </location>
</feature>
<dbReference type="AlphaFoldDB" id="A0A1W0X8M7"/>
<keyword evidence="3" id="KW-1185">Reference proteome</keyword>
<feature type="region of interest" description="Disordered" evidence="1">
    <location>
        <begin position="344"/>
        <end position="381"/>
    </location>
</feature>
<evidence type="ECO:0000256" key="1">
    <source>
        <dbReference type="SAM" id="MobiDB-lite"/>
    </source>
</evidence>
<sequence>MDMNEPENTALPKVPVTLEDSQTVIAVEIFPPKQFESSEASASCVASSDPDSTMESPRTSVFPMVPDHKIQFSVGNPGATDAVEVAVETVFESSINEETGCSNLPPAAENLLSSSAFSSDSADNIKSVLGENIGSDESAQVASTSEFDVDKKGGFLPTAEASFISPSAEGEASGVFPETLGDKIGHGTAESESVVALATGNVSRLGIESTSENITPKDQSIGTLSSTIQPVDGALIEQTDVSTPSIFPLEYEANGVEKPAVPPCYAVEESGSAGAIEPTTPTVQKLTIKIPRSMSIPAAPTSAKLEQSGLALLANAAAWCDSLAVDPLQDDLEDSSRSRLTIVADYQPDPPPKKRVPPNQKAPKTKKRAFDEPDNEEEEMLREGTEINGFIYYPSKKARPALPGATSLASLSALPVATPLVTTSGRPARQAAINNKLINGGFIPDEGINDDDAPYRRPAPSPAKKPRPTAVAPIMDDPEAKLAKVKASLKTFPSSSSSSFDSKKTSVGQLAKPVKVSATAKQRLSRKLGLK</sequence>
<evidence type="ECO:0000313" key="2">
    <source>
        <dbReference type="EMBL" id="OQV23889.1"/>
    </source>
</evidence>
<feature type="compositionally biased region" description="Low complexity" evidence="1">
    <location>
        <begin position="37"/>
        <end position="48"/>
    </location>
</feature>